<evidence type="ECO:0000256" key="1">
    <source>
        <dbReference type="ARBA" id="ARBA00004689"/>
    </source>
</evidence>
<dbReference type="FunFam" id="3.20.20.70:FF:000010">
    <property type="entry name" value="2-isopropylmalate synthase"/>
    <property type="match status" value="1"/>
</dbReference>
<keyword evidence="8 11" id="KW-0479">Metal-binding</keyword>
<keyword evidence="6 11" id="KW-0028">Amino-acid biosynthesis</keyword>
<dbReference type="Pfam" id="PF08502">
    <property type="entry name" value="LeuA_dimer"/>
    <property type="match status" value="1"/>
</dbReference>
<evidence type="ECO:0000313" key="14">
    <source>
        <dbReference type="Proteomes" id="UP000551616"/>
    </source>
</evidence>
<evidence type="ECO:0000256" key="6">
    <source>
        <dbReference type="ARBA" id="ARBA00022605"/>
    </source>
</evidence>
<reference evidence="13 14" key="1">
    <citation type="submission" date="2020-05" db="EMBL/GenBank/DDBJ databases">
        <title>Bremerella alba sp. nov., a novel planctomycete isolated from the surface of the macroalga Fucus spiralis.</title>
        <authorList>
            <person name="Godinho O."/>
            <person name="Botelho R."/>
            <person name="Albuquerque L."/>
            <person name="Wiegand S."/>
            <person name="Da Costa M.S."/>
            <person name="Lobo-Da-Cunha A."/>
            <person name="Jogler C."/>
            <person name="Lage O.M."/>
        </authorList>
    </citation>
    <scope>NUCLEOTIDE SEQUENCE [LARGE SCALE GENOMIC DNA]</scope>
    <source>
        <strain evidence="13 14">FF15</strain>
    </source>
</reference>
<protein>
    <recommendedName>
        <fullName evidence="4 11">2-isopropylmalate synthase</fullName>
        <ecNumber evidence="3 11">2.3.3.13</ecNumber>
    </recommendedName>
    <alternativeName>
        <fullName evidence="11">Alpha-IPM synthase</fullName>
    </alternativeName>
    <alternativeName>
        <fullName evidence="11">Alpha-isopropylmalate synthase</fullName>
    </alternativeName>
</protein>
<dbReference type="SUPFAM" id="SSF110921">
    <property type="entry name" value="2-isopropylmalate synthase LeuA, allosteric (dimerisation) domain"/>
    <property type="match status" value="1"/>
</dbReference>
<dbReference type="FunFam" id="3.30.160.270:FF:000003">
    <property type="entry name" value="2-isopropylmalate synthase"/>
    <property type="match status" value="1"/>
</dbReference>
<comment type="caution">
    <text evidence="13">The sequence shown here is derived from an EMBL/GenBank/DDBJ whole genome shotgun (WGS) entry which is preliminary data.</text>
</comment>
<keyword evidence="11" id="KW-0963">Cytoplasm</keyword>
<dbReference type="Pfam" id="PF00682">
    <property type="entry name" value="HMGL-like"/>
    <property type="match status" value="1"/>
</dbReference>
<keyword evidence="14" id="KW-1185">Reference proteome</keyword>
<dbReference type="InterPro" id="IPR002034">
    <property type="entry name" value="AIPM/Hcit_synth_CS"/>
</dbReference>
<dbReference type="InterPro" id="IPR013709">
    <property type="entry name" value="2-isopropylmalate_synth_dimer"/>
</dbReference>
<evidence type="ECO:0000256" key="7">
    <source>
        <dbReference type="ARBA" id="ARBA00022679"/>
    </source>
</evidence>
<dbReference type="RefSeq" id="WP_207397998.1">
    <property type="nucleotide sequence ID" value="NZ_JABRWO010000010.1"/>
</dbReference>
<dbReference type="PROSITE" id="PS00815">
    <property type="entry name" value="AIPM_HOMOCIT_SYNTH_1"/>
    <property type="match status" value="1"/>
</dbReference>
<evidence type="ECO:0000313" key="13">
    <source>
        <dbReference type="EMBL" id="MBA2116601.1"/>
    </source>
</evidence>
<evidence type="ECO:0000256" key="3">
    <source>
        <dbReference type="ARBA" id="ARBA00012973"/>
    </source>
</evidence>
<dbReference type="InterPro" id="IPR005671">
    <property type="entry name" value="LeuA_bact_synth"/>
</dbReference>
<dbReference type="PROSITE" id="PS50991">
    <property type="entry name" value="PYR_CT"/>
    <property type="match status" value="1"/>
</dbReference>
<feature type="binding site" evidence="11">
    <location>
        <position position="205"/>
    </location>
    <ligand>
        <name>Mn(2+)</name>
        <dbReference type="ChEBI" id="CHEBI:29035"/>
    </ligand>
</feature>
<dbReference type="GO" id="GO:0003985">
    <property type="term" value="F:acetyl-CoA C-acetyltransferase activity"/>
    <property type="evidence" value="ECO:0007669"/>
    <property type="project" value="UniProtKB-UniRule"/>
</dbReference>
<evidence type="ECO:0000256" key="9">
    <source>
        <dbReference type="ARBA" id="ARBA00023211"/>
    </source>
</evidence>
<dbReference type="GO" id="GO:0009098">
    <property type="term" value="P:L-leucine biosynthetic process"/>
    <property type="evidence" value="ECO:0007669"/>
    <property type="project" value="UniProtKB-UniRule"/>
</dbReference>
<dbReference type="Gene3D" id="3.20.20.70">
    <property type="entry name" value="Aldolase class I"/>
    <property type="match status" value="1"/>
</dbReference>
<keyword evidence="7 11" id="KW-0808">Transferase</keyword>
<dbReference type="SUPFAM" id="SSF51569">
    <property type="entry name" value="Aldolase"/>
    <property type="match status" value="1"/>
</dbReference>
<comment type="subunit">
    <text evidence="11">Homodimer.</text>
</comment>
<dbReference type="PANTHER" id="PTHR10277">
    <property type="entry name" value="HOMOCITRATE SYNTHASE-RELATED"/>
    <property type="match status" value="1"/>
</dbReference>
<comment type="similarity">
    <text evidence="2 11">Belongs to the alpha-IPM synthase/homocitrate synthase family. LeuA type 1 subfamily.</text>
</comment>
<accession>A0A7V9A8Z5</accession>
<feature type="binding site" evidence="11">
    <location>
        <position position="15"/>
    </location>
    <ligand>
        <name>Mn(2+)</name>
        <dbReference type="ChEBI" id="CHEBI:29035"/>
    </ligand>
</feature>
<dbReference type="InterPro" id="IPR000891">
    <property type="entry name" value="PYR_CT"/>
</dbReference>
<evidence type="ECO:0000256" key="2">
    <source>
        <dbReference type="ARBA" id="ARBA00009396"/>
    </source>
</evidence>
<evidence type="ECO:0000256" key="11">
    <source>
        <dbReference type="HAMAP-Rule" id="MF_01025"/>
    </source>
</evidence>
<keyword evidence="10 11" id="KW-0100">Branched-chain amino acid biosynthesis</keyword>
<feature type="domain" description="Pyruvate carboxyltransferase" evidence="12">
    <location>
        <begin position="6"/>
        <end position="268"/>
    </location>
</feature>
<dbReference type="FunFam" id="1.10.238.260:FF:000001">
    <property type="entry name" value="2-isopropylmalate synthase"/>
    <property type="match status" value="1"/>
</dbReference>
<dbReference type="AlphaFoldDB" id="A0A7V9A8Z5"/>
<dbReference type="SMART" id="SM00917">
    <property type="entry name" value="LeuA_dimer"/>
    <property type="match status" value="1"/>
</dbReference>
<comment type="cofactor">
    <cofactor evidence="11">
        <name>Mn(2+)</name>
        <dbReference type="ChEBI" id="CHEBI:29035"/>
    </cofactor>
</comment>
<dbReference type="GO" id="GO:0005737">
    <property type="term" value="C:cytoplasm"/>
    <property type="evidence" value="ECO:0007669"/>
    <property type="project" value="UniProtKB-UniRule"/>
</dbReference>
<dbReference type="InterPro" id="IPR036230">
    <property type="entry name" value="LeuA_allosteric_dom_sf"/>
</dbReference>
<comment type="function">
    <text evidence="11">Catalyzes the condensation of the acetyl group of acetyl-CoA with 3-methyl-2-oxobutanoate (2-ketoisovalerate) to form 3-carboxy-3-hydroxy-4-methylpentanoate (2-isopropylmalate).</text>
</comment>
<dbReference type="CDD" id="cd07940">
    <property type="entry name" value="DRE_TIM_IPMS"/>
    <property type="match status" value="1"/>
</dbReference>
<dbReference type="Proteomes" id="UP000551616">
    <property type="component" value="Unassembled WGS sequence"/>
</dbReference>
<keyword evidence="13" id="KW-0012">Acyltransferase</keyword>
<name>A0A7V9A8Z5_9BACT</name>
<dbReference type="Gene3D" id="3.30.160.270">
    <property type="match status" value="1"/>
</dbReference>
<dbReference type="EMBL" id="JABRWO010000010">
    <property type="protein sequence ID" value="MBA2116601.1"/>
    <property type="molecule type" value="Genomic_DNA"/>
</dbReference>
<dbReference type="NCBIfam" id="TIGR00973">
    <property type="entry name" value="leuA_bact"/>
    <property type="match status" value="1"/>
</dbReference>
<sequence length="503" mass="54587">MSTPTVKIFDTTLRDGEQSPGASMNRAEKMEIAQALVDLGVDVIEAGFPIASPGDFESVKEIATNIRGASICGLARCNPKDIERAWEALKHSEQPRIHVFLATSAIHREFKLRMTPDEIISRGIDGVKLAASFCDDVEFSPEDASRTEPDFLCRAVEAAIDAGATTVNIPDTVGYATPNHMFKVITDLKNRVPNIDKAVISVHCHDDLGMAVANSLAGVEAGAGQIECTINGIGERAGNASLEEVVMALRTRHDYYNIGTRINTTRLVPTSRLLSNITGLQVQRNKAIVGRNAFAHESGIHQDGMLKEPTTYEIMRPEDVGLEKTDLVLGKHSGRAALSDRAKALGYHLSAEQLQEVFDEFKKLADKKKDIYDGDIASLCDQLIRGEVRQGWTLESLDVAHGTGKPPHVKMKLRRGDETETAEISEGDGPIDAAFWAIERITGVPITCKDFQVHSATLGRDALGEVTVEIESNKKTARGRGSSTDTVEATVHAILDAVNRISG</sequence>
<evidence type="ECO:0000256" key="5">
    <source>
        <dbReference type="ARBA" id="ARBA00022430"/>
    </source>
</evidence>
<dbReference type="Gene3D" id="1.10.238.260">
    <property type="match status" value="1"/>
</dbReference>
<dbReference type="PROSITE" id="PS00816">
    <property type="entry name" value="AIPM_HOMOCIT_SYNTH_2"/>
    <property type="match status" value="1"/>
</dbReference>
<dbReference type="GO" id="GO:0030145">
    <property type="term" value="F:manganese ion binding"/>
    <property type="evidence" value="ECO:0007669"/>
    <property type="project" value="UniProtKB-UniRule"/>
</dbReference>
<evidence type="ECO:0000259" key="12">
    <source>
        <dbReference type="PROSITE" id="PS50991"/>
    </source>
</evidence>
<dbReference type="PANTHER" id="PTHR10277:SF9">
    <property type="entry name" value="2-ISOPROPYLMALATE SYNTHASE 1, CHLOROPLASTIC-RELATED"/>
    <property type="match status" value="1"/>
</dbReference>
<gene>
    <name evidence="11 13" type="primary">leuA</name>
    <name evidence="13" type="ORF">HOV93_37920</name>
</gene>
<comment type="pathway">
    <text evidence="1 11">Amino-acid biosynthesis; L-leucine biosynthesis; L-leucine from 3-methyl-2-oxobutanoate: step 1/4.</text>
</comment>
<feature type="binding site" evidence="11">
    <location>
        <position position="203"/>
    </location>
    <ligand>
        <name>Mn(2+)</name>
        <dbReference type="ChEBI" id="CHEBI:29035"/>
    </ligand>
</feature>
<keyword evidence="9 11" id="KW-0464">Manganese</keyword>
<feature type="region of interest" description="Regulatory domain" evidence="11">
    <location>
        <begin position="393"/>
        <end position="503"/>
    </location>
</feature>
<dbReference type="HAMAP" id="MF_01025">
    <property type="entry name" value="LeuA_type1"/>
    <property type="match status" value="1"/>
</dbReference>
<dbReference type="UniPathway" id="UPA00048">
    <property type="reaction ID" value="UER00070"/>
</dbReference>
<feature type="binding site" evidence="11">
    <location>
        <position position="239"/>
    </location>
    <ligand>
        <name>Mn(2+)</name>
        <dbReference type="ChEBI" id="CHEBI:29035"/>
    </ligand>
</feature>
<evidence type="ECO:0000256" key="4">
    <source>
        <dbReference type="ARBA" id="ARBA00018198"/>
    </source>
</evidence>
<dbReference type="InterPro" id="IPR054691">
    <property type="entry name" value="LeuA/HCS_post-cat"/>
</dbReference>
<proteinExistence type="inferred from homology"/>
<dbReference type="Pfam" id="PF22617">
    <property type="entry name" value="HCS_D2"/>
    <property type="match status" value="1"/>
</dbReference>
<comment type="catalytic activity">
    <reaction evidence="11">
        <text>3-methyl-2-oxobutanoate + acetyl-CoA + H2O = (2S)-2-isopropylmalate + CoA + H(+)</text>
        <dbReference type="Rhea" id="RHEA:21524"/>
        <dbReference type="ChEBI" id="CHEBI:1178"/>
        <dbReference type="ChEBI" id="CHEBI:11851"/>
        <dbReference type="ChEBI" id="CHEBI:15377"/>
        <dbReference type="ChEBI" id="CHEBI:15378"/>
        <dbReference type="ChEBI" id="CHEBI:57287"/>
        <dbReference type="ChEBI" id="CHEBI:57288"/>
        <dbReference type="EC" id="2.3.3.13"/>
    </reaction>
</comment>
<keyword evidence="5 11" id="KW-0432">Leucine biosynthesis</keyword>
<evidence type="ECO:0000256" key="8">
    <source>
        <dbReference type="ARBA" id="ARBA00022723"/>
    </source>
</evidence>
<evidence type="ECO:0000256" key="10">
    <source>
        <dbReference type="ARBA" id="ARBA00023304"/>
    </source>
</evidence>
<dbReference type="GO" id="GO:0003852">
    <property type="term" value="F:2-isopropylmalate synthase activity"/>
    <property type="evidence" value="ECO:0007669"/>
    <property type="project" value="UniProtKB-UniRule"/>
</dbReference>
<dbReference type="InterPro" id="IPR013785">
    <property type="entry name" value="Aldolase_TIM"/>
</dbReference>
<dbReference type="NCBIfam" id="NF002086">
    <property type="entry name" value="PRK00915.1-3"/>
    <property type="match status" value="1"/>
</dbReference>
<dbReference type="InterPro" id="IPR050073">
    <property type="entry name" value="2-IPM_HCS-like"/>
</dbReference>
<organism evidence="13 14">
    <name type="scientific">Bremerella alba</name>
    <dbReference type="NCBI Taxonomy" id="980252"/>
    <lineage>
        <taxon>Bacteria</taxon>
        <taxon>Pseudomonadati</taxon>
        <taxon>Planctomycetota</taxon>
        <taxon>Planctomycetia</taxon>
        <taxon>Pirellulales</taxon>
        <taxon>Pirellulaceae</taxon>
        <taxon>Bremerella</taxon>
    </lineage>
</organism>
<dbReference type="EC" id="2.3.3.13" evidence="3 11"/>